<reference evidence="6 7" key="1">
    <citation type="submission" date="2017-07" db="EMBL/GenBank/DDBJ databases">
        <title>Paenibacillus herberti R33 genome sequencing and assembly.</title>
        <authorList>
            <person name="Su W."/>
        </authorList>
    </citation>
    <scope>NUCLEOTIDE SEQUENCE [LARGE SCALE GENOMIC DNA]</scope>
    <source>
        <strain evidence="6 7">R33</strain>
    </source>
</reference>
<proteinExistence type="inferred from homology"/>
<comment type="pathway">
    <text evidence="5">Cofactor biosynthesis; biotin biosynthesis.</text>
</comment>
<keyword evidence="1 5" id="KW-0489">Methyltransferase</keyword>
<keyword evidence="7" id="KW-1185">Reference proteome</keyword>
<dbReference type="GO" id="GO:0010340">
    <property type="term" value="F:carboxyl-O-methyltransferase activity"/>
    <property type="evidence" value="ECO:0007669"/>
    <property type="project" value="UniProtKB-UniRule"/>
</dbReference>
<dbReference type="InterPro" id="IPR011814">
    <property type="entry name" value="BioC"/>
</dbReference>
<comment type="caution">
    <text evidence="6">The sequence shown here is derived from an EMBL/GenBank/DDBJ whole genome shotgun (WGS) entry which is preliminary data.</text>
</comment>
<dbReference type="OrthoDB" id="9760689at2"/>
<accession>A0A229NYZ4</accession>
<evidence type="ECO:0000256" key="2">
    <source>
        <dbReference type="ARBA" id="ARBA00022679"/>
    </source>
</evidence>
<evidence type="ECO:0000256" key="4">
    <source>
        <dbReference type="ARBA" id="ARBA00022756"/>
    </source>
</evidence>
<dbReference type="InterPro" id="IPR029063">
    <property type="entry name" value="SAM-dependent_MTases_sf"/>
</dbReference>
<protein>
    <recommendedName>
        <fullName evidence="5">Malonyl-[acyl-carrier protein] O-methyltransferase</fullName>
        <shortName evidence="5">Malonyl-ACP O-methyltransferase</shortName>
        <ecNumber evidence="5">2.1.1.197</ecNumber>
    </recommendedName>
    <alternativeName>
        <fullName evidence="5">Biotin synthesis protein BioC</fullName>
    </alternativeName>
</protein>
<organism evidence="6 7">
    <name type="scientific">Paenibacillus herberti</name>
    <dbReference type="NCBI Taxonomy" id="1619309"/>
    <lineage>
        <taxon>Bacteria</taxon>
        <taxon>Bacillati</taxon>
        <taxon>Bacillota</taxon>
        <taxon>Bacilli</taxon>
        <taxon>Bacillales</taxon>
        <taxon>Paenibacillaceae</taxon>
        <taxon>Paenibacillus</taxon>
    </lineage>
</organism>
<dbReference type="SUPFAM" id="SSF53335">
    <property type="entry name" value="S-adenosyl-L-methionine-dependent methyltransferases"/>
    <property type="match status" value="1"/>
</dbReference>
<comment type="similarity">
    <text evidence="5">Belongs to the methyltransferase superfamily.</text>
</comment>
<gene>
    <name evidence="5 6" type="primary">bioC</name>
    <name evidence="6" type="ORF">CGZ75_00470</name>
</gene>
<evidence type="ECO:0000256" key="1">
    <source>
        <dbReference type="ARBA" id="ARBA00022603"/>
    </source>
</evidence>
<dbReference type="Pfam" id="PF13489">
    <property type="entry name" value="Methyltransf_23"/>
    <property type="match status" value="1"/>
</dbReference>
<keyword evidence="2 5" id="KW-0808">Transferase</keyword>
<evidence type="ECO:0000256" key="5">
    <source>
        <dbReference type="HAMAP-Rule" id="MF_00835"/>
    </source>
</evidence>
<dbReference type="GO" id="GO:0102130">
    <property type="term" value="F:malonyl-CoA methyltransferase activity"/>
    <property type="evidence" value="ECO:0007669"/>
    <property type="project" value="UniProtKB-EC"/>
</dbReference>
<dbReference type="AlphaFoldDB" id="A0A229NYZ4"/>
<dbReference type="GO" id="GO:0032259">
    <property type="term" value="P:methylation"/>
    <property type="evidence" value="ECO:0007669"/>
    <property type="project" value="UniProtKB-KW"/>
</dbReference>
<dbReference type="Proteomes" id="UP000215145">
    <property type="component" value="Unassembled WGS sequence"/>
</dbReference>
<evidence type="ECO:0000256" key="3">
    <source>
        <dbReference type="ARBA" id="ARBA00022691"/>
    </source>
</evidence>
<dbReference type="PANTHER" id="PTHR43861">
    <property type="entry name" value="TRANS-ACONITATE 2-METHYLTRANSFERASE-RELATED"/>
    <property type="match status" value="1"/>
</dbReference>
<dbReference type="EMBL" id="NMUQ01000001">
    <property type="protein sequence ID" value="OXM15256.1"/>
    <property type="molecule type" value="Genomic_DNA"/>
</dbReference>
<dbReference type="PANTHER" id="PTHR43861:SF1">
    <property type="entry name" value="TRANS-ACONITATE 2-METHYLTRANSFERASE"/>
    <property type="match status" value="1"/>
</dbReference>
<dbReference type="UniPathway" id="UPA00078"/>
<comment type="function">
    <text evidence="5">Converts the free carboxyl group of a malonyl-thioester to its methyl ester by transfer of a methyl group from S-adenosyl-L-methionine (SAM). It allows to synthesize pimeloyl-ACP via the fatty acid synthetic pathway.</text>
</comment>
<dbReference type="NCBIfam" id="TIGR02072">
    <property type="entry name" value="BioC"/>
    <property type="match status" value="1"/>
</dbReference>
<dbReference type="Gene3D" id="3.40.50.150">
    <property type="entry name" value="Vaccinia Virus protein VP39"/>
    <property type="match status" value="1"/>
</dbReference>
<dbReference type="GO" id="GO:0009102">
    <property type="term" value="P:biotin biosynthetic process"/>
    <property type="evidence" value="ECO:0007669"/>
    <property type="project" value="UniProtKB-UniRule"/>
</dbReference>
<dbReference type="CDD" id="cd02440">
    <property type="entry name" value="AdoMet_MTases"/>
    <property type="match status" value="1"/>
</dbReference>
<evidence type="ECO:0000313" key="6">
    <source>
        <dbReference type="EMBL" id="OXM15256.1"/>
    </source>
</evidence>
<dbReference type="HAMAP" id="MF_00835">
    <property type="entry name" value="BioC"/>
    <property type="match status" value="1"/>
</dbReference>
<keyword evidence="3 5" id="KW-0949">S-adenosyl-L-methionine</keyword>
<name>A0A229NYZ4_9BACL</name>
<dbReference type="EC" id="2.1.1.197" evidence="5"/>
<comment type="catalytic activity">
    <reaction evidence="5">
        <text>malonyl-[ACP] + S-adenosyl-L-methionine = malonyl-[ACP] methyl ester + S-adenosyl-L-homocysteine</text>
        <dbReference type="Rhea" id="RHEA:17105"/>
        <dbReference type="Rhea" id="RHEA-COMP:9623"/>
        <dbReference type="Rhea" id="RHEA-COMP:9954"/>
        <dbReference type="ChEBI" id="CHEBI:57856"/>
        <dbReference type="ChEBI" id="CHEBI:59789"/>
        <dbReference type="ChEBI" id="CHEBI:78449"/>
        <dbReference type="ChEBI" id="CHEBI:78845"/>
        <dbReference type="EC" id="2.1.1.197"/>
    </reaction>
</comment>
<keyword evidence="4 5" id="KW-0093">Biotin biosynthesis</keyword>
<dbReference type="RefSeq" id="WP_089522125.1">
    <property type="nucleotide sequence ID" value="NZ_NMUQ01000001.1"/>
</dbReference>
<sequence length="278" mass="31241">MRGKMGPVGRQFNRNATTYDAHAHVQRMMSIQLVESLPCWKERDGKVNILEVGCGTGALTEMLAKEWHDAKITALDIAPEMIKLARKRVFSGDRVSFLHADVEIWGADAPSAMYDIIVSNACFQWLSHPEQTFSHFRRMLRPGGLLVFTTFGPDTFYELHEAFEEVYRARGMEPQRHGLSFKTGDQWINLLNKSGFSRVQSERKLHVETYTSVRDFLYSIKAMGASTSGAAAASGLSMRRLFASMYKEYETKFSVPGGVAVSYDLLLMRAFAGDSNDA</sequence>
<evidence type="ECO:0000313" key="7">
    <source>
        <dbReference type="Proteomes" id="UP000215145"/>
    </source>
</evidence>